<dbReference type="EMBL" id="JAYGHY010000001">
    <property type="protein sequence ID" value="MEA5440935.1"/>
    <property type="molecule type" value="Genomic_DNA"/>
</dbReference>
<proteinExistence type="predicted"/>
<accession>A0ABU5SR34</accession>
<name>A0ABU5SR34_9CYAN</name>
<feature type="domain" description="Spore protein YkvP/CgeB glycosyl transferase-like" evidence="1">
    <location>
        <begin position="259"/>
        <end position="339"/>
    </location>
</feature>
<dbReference type="InterPro" id="IPR055259">
    <property type="entry name" value="YkvP/CgeB_Glyco_trans-like"/>
</dbReference>
<sequence length="345" mass="37885">MTDSPRGQASCFLDGLLPRGSILELGHVGYLSHVLPDLVRWIAIGSSDPLPSAALVLAGPAAPRQLPRFLHLISQPHLQLVVCRIHHHPGRVWQLAVRLLLRFCRVPIIVLDFEDEDIVHPAHRPLLAASHRLFKRELPLDRWRLARPFPIASVQEDRLRRDAQALDLVRKLRPLPLGLPLGLPPPPPSVPRSHDLYFAGTGVDVPGHRQAGFAELAGLASEGLRLDLPSGRLSRLDHLGHCSAAWLTWSPPGYGWQCFRHAEAALCGSVPLLSYPTVETHAGFVDGRQALFYDPRPGGLTLAVRRALADTARLRILGEAAREHVLTHHTPEAIAAYILGDALGD</sequence>
<dbReference type="Proteomes" id="UP001302329">
    <property type="component" value="Unassembled WGS sequence"/>
</dbReference>
<reference evidence="2 3" key="1">
    <citation type="submission" date="2023-12" db="EMBL/GenBank/DDBJ databases">
        <title>Baltic Sea Cyanobacteria.</title>
        <authorList>
            <person name="Delbaje E."/>
            <person name="Fewer D.P."/>
            <person name="Shishido T.K."/>
        </authorList>
    </citation>
    <scope>NUCLEOTIDE SEQUENCE [LARGE SCALE GENOMIC DNA]</scope>
    <source>
        <strain evidence="2 3">UHCC 0281</strain>
    </source>
</reference>
<dbReference type="Pfam" id="PF13524">
    <property type="entry name" value="Glyco_trans_1_2"/>
    <property type="match status" value="1"/>
</dbReference>
<evidence type="ECO:0000313" key="3">
    <source>
        <dbReference type="Proteomes" id="UP001302329"/>
    </source>
</evidence>
<gene>
    <name evidence="2" type="ORF">VB739_00030</name>
</gene>
<evidence type="ECO:0000259" key="1">
    <source>
        <dbReference type="Pfam" id="PF13524"/>
    </source>
</evidence>
<comment type="caution">
    <text evidence="2">The sequence shown here is derived from an EMBL/GenBank/DDBJ whole genome shotgun (WGS) entry which is preliminary data.</text>
</comment>
<evidence type="ECO:0000313" key="2">
    <source>
        <dbReference type="EMBL" id="MEA5440935.1"/>
    </source>
</evidence>
<keyword evidence="3" id="KW-1185">Reference proteome</keyword>
<dbReference type="RefSeq" id="WP_323355109.1">
    <property type="nucleotide sequence ID" value="NZ_JAYGHY010000001.1"/>
</dbReference>
<organism evidence="2 3">
    <name type="scientific">Cyanobium gracile UHCC 0281</name>
    <dbReference type="NCBI Taxonomy" id="3110309"/>
    <lineage>
        <taxon>Bacteria</taxon>
        <taxon>Bacillati</taxon>
        <taxon>Cyanobacteriota</taxon>
        <taxon>Cyanophyceae</taxon>
        <taxon>Synechococcales</taxon>
        <taxon>Prochlorococcaceae</taxon>
        <taxon>Cyanobium</taxon>
    </lineage>
</organism>
<protein>
    <submittedName>
        <fullName evidence="2">Glycosyltransferase</fullName>
    </submittedName>
</protein>